<sequence length="155" mass="17542">MKGIQKMHWLPPELHFELTSFLPLNSRWGYVRVSSILDGFILKKQFSWIKNIFASLSDLGRGRNKLLQAVRNVSGARLLFVSRQLVIVAKCWGNPNITFDIGIEQDDPDIPYTFGQFETQLNAICSLISNLESAEAIHHVASYLDVTADLFIFTG</sequence>
<dbReference type="WBParaSite" id="Gr19_v10_g7148.t1">
    <property type="protein sequence ID" value="Gr19_v10_g7148.t1"/>
    <property type="gene ID" value="Gr19_v10_g7148"/>
</dbReference>
<name>A0A914I6S0_GLORO</name>
<keyword evidence="1" id="KW-1185">Reference proteome</keyword>
<accession>A0A914I6S0</accession>
<dbReference type="AlphaFoldDB" id="A0A914I6S0"/>
<protein>
    <submittedName>
        <fullName evidence="2">Uncharacterized protein</fullName>
    </submittedName>
</protein>
<proteinExistence type="predicted"/>
<dbReference type="Proteomes" id="UP000887572">
    <property type="component" value="Unplaced"/>
</dbReference>
<evidence type="ECO:0000313" key="2">
    <source>
        <dbReference type="WBParaSite" id="Gr19_v10_g7148.t1"/>
    </source>
</evidence>
<reference evidence="2" key="1">
    <citation type="submission" date="2022-11" db="UniProtKB">
        <authorList>
            <consortium name="WormBaseParasite"/>
        </authorList>
    </citation>
    <scope>IDENTIFICATION</scope>
</reference>
<evidence type="ECO:0000313" key="1">
    <source>
        <dbReference type="Proteomes" id="UP000887572"/>
    </source>
</evidence>
<organism evidence="1 2">
    <name type="scientific">Globodera rostochiensis</name>
    <name type="common">Golden nematode worm</name>
    <name type="synonym">Heterodera rostochiensis</name>
    <dbReference type="NCBI Taxonomy" id="31243"/>
    <lineage>
        <taxon>Eukaryota</taxon>
        <taxon>Metazoa</taxon>
        <taxon>Ecdysozoa</taxon>
        <taxon>Nematoda</taxon>
        <taxon>Chromadorea</taxon>
        <taxon>Rhabditida</taxon>
        <taxon>Tylenchina</taxon>
        <taxon>Tylenchomorpha</taxon>
        <taxon>Tylenchoidea</taxon>
        <taxon>Heteroderidae</taxon>
        <taxon>Heteroderinae</taxon>
        <taxon>Globodera</taxon>
    </lineage>
</organism>